<dbReference type="GO" id="GO:0005615">
    <property type="term" value="C:extracellular space"/>
    <property type="evidence" value="ECO:0007669"/>
    <property type="project" value="TreeGrafter"/>
</dbReference>
<dbReference type="InterPro" id="IPR000874">
    <property type="entry name" value="Bombesin"/>
</dbReference>
<dbReference type="OMA" id="KDMMDYL"/>
<evidence type="ECO:0000256" key="1">
    <source>
        <dbReference type="ARBA" id="ARBA00004263"/>
    </source>
</evidence>
<comment type="subcellular location">
    <subcellularLocation>
        <location evidence="1">Cytoplasmic vesicle</location>
        <location evidence="1">Secretory vesicle lumen</location>
    </subcellularLocation>
    <subcellularLocation>
        <location evidence="2">Secreted</location>
    </subcellularLocation>
</comment>
<reference evidence="11 12" key="1">
    <citation type="journal article" date="2018" name="Nat. Ecol. Evol.">
        <title>Shark genomes provide insights into elasmobranch evolution and the origin of vertebrates.</title>
        <authorList>
            <person name="Hara Y"/>
            <person name="Yamaguchi K"/>
            <person name="Onimaru K"/>
            <person name="Kadota M"/>
            <person name="Koyanagi M"/>
            <person name="Keeley SD"/>
            <person name="Tatsumi K"/>
            <person name="Tanaka K"/>
            <person name="Motone F"/>
            <person name="Kageyama Y"/>
            <person name="Nozu R"/>
            <person name="Adachi N"/>
            <person name="Nishimura O"/>
            <person name="Nakagawa R"/>
            <person name="Tanegashima C"/>
            <person name="Kiyatake I"/>
            <person name="Matsumoto R"/>
            <person name="Murakumo K"/>
            <person name="Nishida K"/>
            <person name="Terakita A"/>
            <person name="Kuratani S"/>
            <person name="Sato K"/>
            <person name="Hyodo S Kuraku.S."/>
        </authorList>
    </citation>
    <scope>NUCLEOTIDE SEQUENCE [LARGE SCALE GENOMIC DNA]</scope>
</reference>
<dbReference type="Proteomes" id="UP000288216">
    <property type="component" value="Unassembled WGS sequence"/>
</dbReference>
<dbReference type="GO" id="GO:0005184">
    <property type="term" value="F:neuropeptide hormone activity"/>
    <property type="evidence" value="ECO:0007669"/>
    <property type="project" value="TreeGrafter"/>
</dbReference>
<dbReference type="OrthoDB" id="9879745at2759"/>
<evidence type="ECO:0000313" key="12">
    <source>
        <dbReference type="Proteomes" id="UP000288216"/>
    </source>
</evidence>
<evidence type="ECO:0000256" key="2">
    <source>
        <dbReference type="ARBA" id="ARBA00004613"/>
    </source>
</evidence>
<dbReference type="AlphaFoldDB" id="A0A401PE53"/>
<evidence type="ECO:0000256" key="5">
    <source>
        <dbReference type="ARBA" id="ARBA00022525"/>
    </source>
</evidence>
<feature type="signal peptide" evidence="10">
    <location>
        <begin position="1"/>
        <end position="31"/>
    </location>
</feature>
<dbReference type="STRING" id="75743.A0A401PE53"/>
<dbReference type="Pfam" id="PF02044">
    <property type="entry name" value="Bombesin"/>
    <property type="match status" value="1"/>
</dbReference>
<protein>
    <recommendedName>
        <fullName evidence="4">Gastrin-releasing peptide</fullName>
    </recommendedName>
</protein>
<evidence type="ECO:0000256" key="6">
    <source>
        <dbReference type="ARBA" id="ARBA00022685"/>
    </source>
</evidence>
<dbReference type="PANTHER" id="PTHR16866">
    <property type="entry name" value="GASTRIN-RELEASING PEPTIDE"/>
    <property type="match status" value="1"/>
</dbReference>
<dbReference type="EMBL" id="BFAA01000355">
    <property type="protein sequence ID" value="GCB71392.1"/>
    <property type="molecule type" value="Genomic_DNA"/>
</dbReference>
<evidence type="ECO:0000256" key="4">
    <source>
        <dbReference type="ARBA" id="ARBA00016270"/>
    </source>
</evidence>
<evidence type="ECO:0000313" key="11">
    <source>
        <dbReference type="EMBL" id="GCB71392.1"/>
    </source>
</evidence>
<gene>
    <name evidence="11" type="ORF">scyTo_2000016</name>
</gene>
<evidence type="ECO:0000256" key="9">
    <source>
        <dbReference type="ARBA" id="ARBA00023329"/>
    </source>
</evidence>
<comment type="similarity">
    <text evidence="3">Belongs to the bombesin/neuromedin-B/ranatensin family.</text>
</comment>
<evidence type="ECO:0000256" key="7">
    <source>
        <dbReference type="ARBA" id="ARBA00022729"/>
    </source>
</evidence>
<keyword evidence="9" id="KW-0968">Cytoplasmic vesicle</keyword>
<dbReference type="PROSITE" id="PS00257">
    <property type="entry name" value="BOMBESIN"/>
    <property type="match status" value="1"/>
</dbReference>
<proteinExistence type="inferred from homology"/>
<accession>A0A401PE53</accession>
<dbReference type="GO" id="GO:0007218">
    <property type="term" value="P:neuropeptide signaling pathway"/>
    <property type="evidence" value="ECO:0007669"/>
    <property type="project" value="InterPro"/>
</dbReference>
<organism evidence="11 12">
    <name type="scientific">Scyliorhinus torazame</name>
    <name type="common">Cloudy catshark</name>
    <name type="synonym">Catulus torazame</name>
    <dbReference type="NCBI Taxonomy" id="75743"/>
    <lineage>
        <taxon>Eukaryota</taxon>
        <taxon>Metazoa</taxon>
        <taxon>Chordata</taxon>
        <taxon>Craniata</taxon>
        <taxon>Vertebrata</taxon>
        <taxon>Chondrichthyes</taxon>
        <taxon>Elasmobranchii</taxon>
        <taxon>Galeomorphii</taxon>
        <taxon>Galeoidea</taxon>
        <taxon>Carcharhiniformes</taxon>
        <taxon>Scyliorhinidae</taxon>
        <taxon>Scyliorhinus</taxon>
    </lineage>
</organism>
<feature type="chain" id="PRO_5019491615" description="Gastrin-releasing peptide" evidence="10">
    <location>
        <begin position="32"/>
        <end position="150"/>
    </location>
</feature>
<keyword evidence="5" id="KW-0964">Secreted</keyword>
<name>A0A401PE53_SCYTO</name>
<keyword evidence="6" id="KW-0165">Cleavage on pair of basic residues</keyword>
<sequence length="150" mass="17112">MGSEFILWKHRLLFSLIVLSIASSTVHYGLAAPVENQGSFPKMFPRGSHWAVGHLMGKKSVDDGLYANSDNMVHPVLSESAQQPEGNLQWAEMAKNFLSLWEGTPSRKVQQTREQFPVFNKKLWQTTDDDFKEMVDYLLQLMNPRDETPS</sequence>
<comment type="caution">
    <text evidence="11">The sequence shown here is derived from an EMBL/GenBank/DDBJ whole genome shotgun (WGS) entry which is preliminary data.</text>
</comment>
<evidence type="ECO:0000256" key="3">
    <source>
        <dbReference type="ARBA" id="ARBA00010012"/>
    </source>
</evidence>
<evidence type="ECO:0000256" key="8">
    <source>
        <dbReference type="ARBA" id="ARBA00022815"/>
    </source>
</evidence>
<keyword evidence="7 10" id="KW-0732">Signal</keyword>
<evidence type="ECO:0000256" key="10">
    <source>
        <dbReference type="SAM" id="SignalP"/>
    </source>
</evidence>
<dbReference type="GO" id="GO:0031410">
    <property type="term" value="C:cytoplasmic vesicle"/>
    <property type="evidence" value="ECO:0007669"/>
    <property type="project" value="UniProtKB-SubCell"/>
</dbReference>
<keyword evidence="8" id="KW-0027">Amidation</keyword>
<keyword evidence="12" id="KW-1185">Reference proteome</keyword>
<dbReference type="PANTHER" id="PTHR16866:SF2">
    <property type="entry name" value="GASTRIN-RELEASING PEPTIDE"/>
    <property type="match status" value="1"/>
</dbReference>